<sequence length="234" mass="26713">MMIKEAIILAGGQGTRLKSVVSDIPKPLAPINNTPFLTYLILFLKQKGIKHIILSVGYRWDMIKEIYGNSFEGIKISYAVEQTPLGTGGGIALAMEKTKEEDVLILNGDSFIDFNLKAFYEFHKSKNATISFVLKEMIDFERYGSVELKDNKITAFCEKRFMKKGLINAGVYLAKREIFEGLNLGDKFSFEQDYLEKKVMQGLFFGYTTKGYFIDIGIPEDYNKAQIDFKEIWK</sequence>
<dbReference type="AlphaFoldDB" id="A0A644ULY9"/>
<reference evidence="2" key="1">
    <citation type="submission" date="2019-08" db="EMBL/GenBank/DDBJ databases">
        <authorList>
            <person name="Kucharzyk K."/>
            <person name="Murdoch R.W."/>
            <person name="Higgins S."/>
            <person name="Loffler F."/>
        </authorList>
    </citation>
    <scope>NUCLEOTIDE SEQUENCE</scope>
</reference>
<dbReference type="PANTHER" id="PTHR22572">
    <property type="entry name" value="SUGAR-1-PHOSPHATE GUANYL TRANSFERASE"/>
    <property type="match status" value="1"/>
</dbReference>
<dbReference type="Pfam" id="PF00483">
    <property type="entry name" value="NTP_transferase"/>
    <property type="match status" value="1"/>
</dbReference>
<gene>
    <name evidence="2" type="primary">hddC_4</name>
    <name evidence="2" type="ORF">SDC9_25667</name>
</gene>
<accession>A0A644ULY9</accession>
<protein>
    <submittedName>
        <fullName evidence="2">D-glycero-alpha-D-manno-heptose 1-phosphate guanylyltransferase</fullName>
        <ecNumber evidence="2">2.7.7.71</ecNumber>
    </submittedName>
</protein>
<feature type="domain" description="Nucleotidyl transferase" evidence="1">
    <location>
        <begin position="6"/>
        <end position="227"/>
    </location>
</feature>
<proteinExistence type="predicted"/>
<dbReference type="InterPro" id="IPR050486">
    <property type="entry name" value="Mannose-1P_guanyltransferase"/>
</dbReference>
<evidence type="ECO:0000259" key="1">
    <source>
        <dbReference type="Pfam" id="PF00483"/>
    </source>
</evidence>
<dbReference type="EC" id="2.7.7.71" evidence="2"/>
<organism evidence="2">
    <name type="scientific">bioreactor metagenome</name>
    <dbReference type="NCBI Taxonomy" id="1076179"/>
    <lineage>
        <taxon>unclassified sequences</taxon>
        <taxon>metagenomes</taxon>
        <taxon>ecological metagenomes</taxon>
    </lineage>
</organism>
<comment type="caution">
    <text evidence="2">The sequence shown here is derived from an EMBL/GenBank/DDBJ whole genome shotgun (WGS) entry which is preliminary data.</text>
</comment>
<name>A0A644ULY9_9ZZZZ</name>
<dbReference type="CDD" id="cd06915">
    <property type="entry name" value="NTP_transferase_WcbM_like"/>
    <property type="match status" value="1"/>
</dbReference>
<keyword evidence="2" id="KW-0808">Transferase</keyword>
<dbReference type="InterPro" id="IPR005835">
    <property type="entry name" value="NTP_transferase_dom"/>
</dbReference>
<dbReference type="Gene3D" id="3.90.550.10">
    <property type="entry name" value="Spore Coat Polysaccharide Biosynthesis Protein SpsA, Chain A"/>
    <property type="match status" value="1"/>
</dbReference>
<dbReference type="EMBL" id="VSSQ01000130">
    <property type="protein sequence ID" value="MPL79782.1"/>
    <property type="molecule type" value="Genomic_DNA"/>
</dbReference>
<dbReference type="SUPFAM" id="SSF53448">
    <property type="entry name" value="Nucleotide-diphospho-sugar transferases"/>
    <property type="match status" value="1"/>
</dbReference>
<evidence type="ECO:0000313" key="2">
    <source>
        <dbReference type="EMBL" id="MPL79782.1"/>
    </source>
</evidence>
<keyword evidence="2" id="KW-0548">Nucleotidyltransferase</keyword>
<dbReference type="GO" id="GO:0016779">
    <property type="term" value="F:nucleotidyltransferase activity"/>
    <property type="evidence" value="ECO:0007669"/>
    <property type="project" value="UniProtKB-KW"/>
</dbReference>
<dbReference type="InterPro" id="IPR029044">
    <property type="entry name" value="Nucleotide-diphossugar_trans"/>
</dbReference>